<dbReference type="InterPro" id="IPR001563">
    <property type="entry name" value="Peptidase_S10"/>
</dbReference>
<dbReference type="Gene3D" id="1.20.142.10">
    <property type="entry name" value="Poly(ADP-ribose) polymerase, regulatory domain"/>
    <property type="match status" value="1"/>
</dbReference>
<evidence type="ECO:0000256" key="10">
    <source>
        <dbReference type="SAM" id="MobiDB-lite"/>
    </source>
</evidence>
<keyword evidence="3" id="KW-0328">Glycosyltransferase</keyword>
<dbReference type="PANTHER" id="PTHR10459">
    <property type="entry name" value="DNA LIGASE"/>
    <property type="match status" value="1"/>
</dbReference>
<gene>
    <name evidence="13" type="ORF">ZHD862_LOCUS14363</name>
</gene>
<dbReference type="Gene3D" id="3.40.50.1820">
    <property type="entry name" value="alpha/beta hydrolase"/>
    <property type="match status" value="1"/>
</dbReference>
<dbReference type="GO" id="GO:0003950">
    <property type="term" value="F:NAD+ poly-ADP-ribosyltransferase activity"/>
    <property type="evidence" value="ECO:0007669"/>
    <property type="project" value="UniProtKB-EC"/>
</dbReference>
<feature type="region of interest" description="Disordered" evidence="10">
    <location>
        <begin position="85"/>
        <end position="108"/>
    </location>
</feature>
<evidence type="ECO:0000256" key="8">
    <source>
        <dbReference type="ARBA" id="ARBA00023125"/>
    </source>
</evidence>
<dbReference type="Pfam" id="PF02877">
    <property type="entry name" value="PARP_reg"/>
    <property type="match status" value="1"/>
</dbReference>
<accession>A0A814JGV7</accession>
<keyword evidence="4" id="KW-0808">Transferase</keyword>
<feature type="compositionally biased region" description="Low complexity" evidence="10">
    <location>
        <begin position="85"/>
        <end position="100"/>
    </location>
</feature>
<evidence type="ECO:0000313" key="13">
    <source>
        <dbReference type="EMBL" id="CAF1037291.1"/>
    </source>
</evidence>
<dbReference type="GO" id="GO:0005730">
    <property type="term" value="C:nucleolus"/>
    <property type="evidence" value="ECO:0007669"/>
    <property type="project" value="TreeGrafter"/>
</dbReference>
<evidence type="ECO:0000256" key="3">
    <source>
        <dbReference type="ARBA" id="ARBA00022676"/>
    </source>
</evidence>
<dbReference type="SUPFAM" id="SSF47587">
    <property type="entry name" value="Domain of poly(ADP-ribose) polymerase"/>
    <property type="match status" value="1"/>
</dbReference>
<evidence type="ECO:0000256" key="2">
    <source>
        <dbReference type="ARBA" id="ARBA00012020"/>
    </source>
</evidence>
<dbReference type="GO" id="GO:0004185">
    <property type="term" value="F:serine-type carboxypeptidase activity"/>
    <property type="evidence" value="ECO:0007669"/>
    <property type="project" value="InterPro"/>
</dbReference>
<organism evidence="13 14">
    <name type="scientific">Rotaria sordida</name>
    <dbReference type="NCBI Taxonomy" id="392033"/>
    <lineage>
        <taxon>Eukaryota</taxon>
        <taxon>Metazoa</taxon>
        <taxon>Spiralia</taxon>
        <taxon>Gnathifera</taxon>
        <taxon>Rotifera</taxon>
        <taxon>Eurotatoria</taxon>
        <taxon>Bdelloidea</taxon>
        <taxon>Philodinida</taxon>
        <taxon>Philodinidae</taxon>
        <taxon>Rotaria</taxon>
    </lineage>
</organism>
<proteinExistence type="inferred from homology"/>
<dbReference type="SUPFAM" id="SSF53474">
    <property type="entry name" value="alpha/beta-Hydrolases"/>
    <property type="match status" value="1"/>
</dbReference>
<dbReference type="InterPro" id="IPR050800">
    <property type="entry name" value="ARTD/PARP"/>
</dbReference>
<dbReference type="GO" id="GO:1990404">
    <property type="term" value="F:NAD+-protein mono-ADP-ribosyltransferase activity"/>
    <property type="evidence" value="ECO:0007669"/>
    <property type="project" value="TreeGrafter"/>
</dbReference>
<dbReference type="InterPro" id="IPR029058">
    <property type="entry name" value="AB_hydrolase_fold"/>
</dbReference>
<dbReference type="Pfam" id="PF05406">
    <property type="entry name" value="WGR"/>
    <property type="match status" value="1"/>
</dbReference>
<dbReference type="PROSITE" id="PS51977">
    <property type="entry name" value="WGR"/>
    <property type="match status" value="1"/>
</dbReference>
<keyword evidence="6" id="KW-0013">ADP-ribosylation</keyword>
<keyword evidence="7" id="KW-0520">NAD</keyword>
<comment type="similarity">
    <text evidence="1">Belongs to the peptidase S10 family.</text>
</comment>
<protein>
    <recommendedName>
        <fullName evidence="2">NAD(+) ADP-ribosyltransferase</fullName>
        <ecNumber evidence="2">2.4.2.30</ecNumber>
    </recommendedName>
</protein>
<evidence type="ECO:0000259" key="12">
    <source>
        <dbReference type="PROSITE" id="PS51977"/>
    </source>
</evidence>
<sequence>MTEGVRAAIQNMSWHGVQGFQVNPKARFIVPDQGDLGIVHTERGLTYVEVALCGHMVPQFQPQASLQILKYLLGRIASLTNEDLTTTTTSSNPTSMSPSTIHGRTGTTYGSKKIDKYDDQSKAIDVFHKIFFDKTGNQWTNREKFKKFPNKHYPLETDYEQHETLLSFDIDLRKMPLGKLSRNQLKMAYGVLTKLQTLITSDSINETSIIDTSNRFYTRVPHDFGQKKPQILDNVDLIQLKTQMIDNLLDIEIVYSMLKGLSEGNNEHPIDVHY</sequence>
<evidence type="ECO:0000259" key="11">
    <source>
        <dbReference type="PROSITE" id="PS51060"/>
    </source>
</evidence>
<name>A0A814JGV7_9BILA</name>
<dbReference type="GO" id="GO:0006508">
    <property type="term" value="P:proteolysis"/>
    <property type="evidence" value="ECO:0007669"/>
    <property type="project" value="InterPro"/>
</dbReference>
<dbReference type="Proteomes" id="UP000663864">
    <property type="component" value="Unassembled WGS sequence"/>
</dbReference>
<evidence type="ECO:0000256" key="1">
    <source>
        <dbReference type="ARBA" id="ARBA00009431"/>
    </source>
</evidence>
<dbReference type="SUPFAM" id="SSF142921">
    <property type="entry name" value="WGR domain-like"/>
    <property type="match status" value="1"/>
</dbReference>
<dbReference type="InterPro" id="IPR036930">
    <property type="entry name" value="WGR_dom_sf"/>
</dbReference>
<evidence type="ECO:0000256" key="9">
    <source>
        <dbReference type="ARBA" id="ARBA00033987"/>
    </source>
</evidence>
<dbReference type="InterPro" id="IPR008893">
    <property type="entry name" value="WGR_domain"/>
</dbReference>
<keyword evidence="8" id="KW-0238">DNA-binding</keyword>
<dbReference type="AlphaFoldDB" id="A0A814JGV7"/>
<feature type="domain" description="PARP alpha-helical" evidence="11">
    <location>
        <begin position="141"/>
        <end position="259"/>
    </location>
</feature>
<evidence type="ECO:0000256" key="6">
    <source>
        <dbReference type="ARBA" id="ARBA00022765"/>
    </source>
</evidence>
<reference evidence="13" key="1">
    <citation type="submission" date="2021-02" db="EMBL/GenBank/DDBJ databases">
        <authorList>
            <person name="Nowell W R."/>
        </authorList>
    </citation>
    <scope>NUCLEOTIDE SEQUENCE</scope>
</reference>
<evidence type="ECO:0000256" key="5">
    <source>
        <dbReference type="ARBA" id="ARBA00022737"/>
    </source>
</evidence>
<dbReference type="PROSITE" id="PS51060">
    <property type="entry name" value="PARP_ALPHA_HD"/>
    <property type="match status" value="1"/>
</dbReference>
<dbReference type="Pfam" id="PF00450">
    <property type="entry name" value="Peptidase_S10"/>
    <property type="match status" value="1"/>
</dbReference>
<evidence type="ECO:0000256" key="4">
    <source>
        <dbReference type="ARBA" id="ARBA00022679"/>
    </source>
</evidence>
<comment type="catalytic activity">
    <reaction evidence="9">
        <text>NAD(+) + (ADP-D-ribosyl)n-acceptor = nicotinamide + (ADP-D-ribosyl)n+1-acceptor + H(+).</text>
        <dbReference type="EC" id="2.4.2.30"/>
    </reaction>
</comment>
<dbReference type="EC" id="2.4.2.30" evidence="2"/>
<evidence type="ECO:0000256" key="7">
    <source>
        <dbReference type="ARBA" id="ARBA00023027"/>
    </source>
</evidence>
<comment type="caution">
    <text evidence="13">The sequence shown here is derived from an EMBL/GenBank/DDBJ whole genome shotgun (WGS) entry which is preliminary data.</text>
</comment>
<dbReference type="PANTHER" id="PTHR10459:SF112">
    <property type="entry name" value="POLY [ADP-RIBOSE] POLYMERASE 1"/>
    <property type="match status" value="1"/>
</dbReference>
<dbReference type="EMBL" id="CAJNOT010000620">
    <property type="protein sequence ID" value="CAF1037291.1"/>
    <property type="molecule type" value="Genomic_DNA"/>
</dbReference>
<keyword evidence="5" id="KW-0677">Repeat</keyword>
<dbReference type="GO" id="GO:0006302">
    <property type="term" value="P:double-strand break repair"/>
    <property type="evidence" value="ECO:0007669"/>
    <property type="project" value="TreeGrafter"/>
</dbReference>
<feature type="domain" description="WGR" evidence="12">
    <location>
        <begin position="36"/>
        <end position="152"/>
    </location>
</feature>
<evidence type="ECO:0000313" key="14">
    <source>
        <dbReference type="Proteomes" id="UP000663864"/>
    </source>
</evidence>
<dbReference type="InterPro" id="IPR036616">
    <property type="entry name" value="Poly(ADP-ribose)pol_reg_dom_sf"/>
</dbReference>
<dbReference type="GO" id="GO:0070212">
    <property type="term" value="P:protein poly-ADP-ribosylation"/>
    <property type="evidence" value="ECO:0007669"/>
    <property type="project" value="TreeGrafter"/>
</dbReference>
<dbReference type="InterPro" id="IPR004102">
    <property type="entry name" value="Poly(ADP-ribose)pol_reg_dom"/>
</dbReference>